<evidence type="ECO:0000313" key="15">
    <source>
        <dbReference type="Proteomes" id="UP000254537"/>
    </source>
</evidence>
<evidence type="ECO:0000256" key="5">
    <source>
        <dbReference type="ARBA" id="ARBA00022490"/>
    </source>
</evidence>
<gene>
    <name evidence="12" type="primary">mnmG</name>
    <name evidence="12" type="synonym">gidA</name>
    <name evidence="14" type="ORF">DWG20_07090</name>
</gene>
<dbReference type="InterPro" id="IPR026904">
    <property type="entry name" value="MnmG_C"/>
</dbReference>
<comment type="cofactor">
    <cofactor evidence="1 12">
        <name>FAD</name>
        <dbReference type="ChEBI" id="CHEBI:57692"/>
    </cofactor>
</comment>
<dbReference type="SUPFAM" id="SSF51905">
    <property type="entry name" value="FAD/NAD(P)-binding domain"/>
    <property type="match status" value="1"/>
</dbReference>
<dbReference type="FunFam" id="3.50.50.60:FF:000010">
    <property type="entry name" value="tRNA uridine 5-carboxymethylaminomethyl modification enzyme MnmG"/>
    <property type="match status" value="1"/>
</dbReference>
<dbReference type="SMART" id="SM01228">
    <property type="entry name" value="GIDA_assoc_3"/>
    <property type="match status" value="1"/>
</dbReference>
<dbReference type="FunFam" id="1.10.150.570:FF:000001">
    <property type="entry name" value="tRNA uridine 5-carboxymethylaminomethyl modification enzyme MnmG"/>
    <property type="match status" value="1"/>
</dbReference>
<proteinExistence type="inferred from homology"/>
<evidence type="ECO:0000256" key="1">
    <source>
        <dbReference type="ARBA" id="ARBA00001974"/>
    </source>
</evidence>
<dbReference type="PROSITE" id="PS01280">
    <property type="entry name" value="GIDA_1"/>
    <property type="match status" value="1"/>
</dbReference>
<comment type="function">
    <text evidence="2 12">NAD-binding protein involved in the addition of a carboxymethylaminomethyl (cmnm) group at the wobble position (U34) of certain tRNAs, forming tRNA-cmnm(5)s(2)U34.</text>
</comment>
<protein>
    <recommendedName>
        <fullName evidence="4 12">tRNA uridine 5-carboxymethylaminomethyl modification enzyme MnmG</fullName>
    </recommendedName>
    <alternativeName>
        <fullName evidence="11 12">Glucose-inhibited division protein A</fullName>
    </alternativeName>
</protein>
<dbReference type="InterPro" id="IPR040131">
    <property type="entry name" value="MnmG_N"/>
</dbReference>
<evidence type="ECO:0000256" key="10">
    <source>
        <dbReference type="ARBA" id="ARBA00025948"/>
    </source>
</evidence>
<dbReference type="InterPro" id="IPR049312">
    <property type="entry name" value="GIDA_C_N"/>
</dbReference>
<dbReference type="Pfam" id="PF21680">
    <property type="entry name" value="GIDA_C_1st"/>
    <property type="match status" value="1"/>
</dbReference>
<dbReference type="PANTHER" id="PTHR11806">
    <property type="entry name" value="GLUCOSE INHIBITED DIVISION PROTEIN A"/>
    <property type="match status" value="1"/>
</dbReference>
<dbReference type="AlphaFoldDB" id="A0A345Y5K8"/>
<evidence type="ECO:0000259" key="13">
    <source>
        <dbReference type="SMART" id="SM01228"/>
    </source>
</evidence>
<organism evidence="14 15">
    <name type="scientific">Crenobacter cavernae</name>
    <dbReference type="NCBI Taxonomy" id="2290923"/>
    <lineage>
        <taxon>Bacteria</taxon>
        <taxon>Pseudomonadati</taxon>
        <taxon>Pseudomonadota</taxon>
        <taxon>Betaproteobacteria</taxon>
        <taxon>Neisseriales</taxon>
        <taxon>Neisseriaceae</taxon>
        <taxon>Crenobacter</taxon>
    </lineage>
</organism>
<evidence type="ECO:0000256" key="2">
    <source>
        <dbReference type="ARBA" id="ARBA00003717"/>
    </source>
</evidence>
<accession>A0A345Y5K8</accession>
<comment type="subcellular location">
    <subcellularLocation>
        <location evidence="12">Cytoplasm</location>
    </subcellularLocation>
</comment>
<evidence type="ECO:0000256" key="12">
    <source>
        <dbReference type="HAMAP-Rule" id="MF_00129"/>
    </source>
</evidence>
<evidence type="ECO:0000256" key="6">
    <source>
        <dbReference type="ARBA" id="ARBA00022630"/>
    </source>
</evidence>
<dbReference type="Gene3D" id="1.10.10.1800">
    <property type="entry name" value="tRNA uridine 5-carboxymethylaminomethyl modification enzyme MnmG/GidA"/>
    <property type="match status" value="1"/>
</dbReference>
<evidence type="ECO:0000256" key="8">
    <source>
        <dbReference type="ARBA" id="ARBA00022827"/>
    </source>
</evidence>
<evidence type="ECO:0000256" key="4">
    <source>
        <dbReference type="ARBA" id="ARBA00020461"/>
    </source>
</evidence>
<dbReference type="RefSeq" id="WP_115433145.1">
    <property type="nucleotide sequence ID" value="NZ_CP031337.1"/>
</dbReference>
<dbReference type="FunFam" id="3.50.50.60:FF:000002">
    <property type="entry name" value="tRNA uridine 5-carboxymethylaminomethyl modification enzyme MnmG"/>
    <property type="match status" value="1"/>
</dbReference>
<dbReference type="FunFam" id="1.10.10.1800:FF:000001">
    <property type="entry name" value="tRNA uridine 5-carboxymethylaminomethyl modification enzyme MnmG"/>
    <property type="match status" value="1"/>
</dbReference>
<dbReference type="OrthoDB" id="9815560at2"/>
<comment type="subunit">
    <text evidence="10 12">Homodimer. Heterotetramer of two MnmE and two MnmG subunits.</text>
</comment>
<name>A0A345Y5K8_9NEIS</name>
<evidence type="ECO:0000256" key="3">
    <source>
        <dbReference type="ARBA" id="ARBA00007653"/>
    </source>
</evidence>
<evidence type="ECO:0000256" key="9">
    <source>
        <dbReference type="ARBA" id="ARBA00023027"/>
    </source>
</evidence>
<reference evidence="14 15" key="1">
    <citation type="submission" date="2018-07" db="EMBL/GenBank/DDBJ databases">
        <title>Crenobacter cavernae sp. nov., isolated from a karst cave.</title>
        <authorList>
            <person name="Zhu H."/>
        </authorList>
    </citation>
    <scope>NUCLEOTIDE SEQUENCE [LARGE SCALE GENOMIC DNA]</scope>
    <source>
        <strain evidence="14 15">K1W11S-77</strain>
    </source>
</reference>
<dbReference type="Gene3D" id="1.10.150.570">
    <property type="entry name" value="GidA associated domain, C-terminal subdomain"/>
    <property type="match status" value="1"/>
</dbReference>
<evidence type="ECO:0000256" key="11">
    <source>
        <dbReference type="ARBA" id="ARBA00031800"/>
    </source>
</evidence>
<feature type="binding site" evidence="12">
    <location>
        <begin position="13"/>
        <end position="18"/>
    </location>
    <ligand>
        <name>FAD</name>
        <dbReference type="ChEBI" id="CHEBI:57692"/>
    </ligand>
</feature>
<dbReference type="InterPro" id="IPR002218">
    <property type="entry name" value="MnmG-rel"/>
</dbReference>
<evidence type="ECO:0000313" key="14">
    <source>
        <dbReference type="EMBL" id="AXK39210.1"/>
    </source>
</evidence>
<evidence type="ECO:0000256" key="7">
    <source>
        <dbReference type="ARBA" id="ARBA00022694"/>
    </source>
</evidence>
<feature type="binding site" evidence="12">
    <location>
        <begin position="273"/>
        <end position="287"/>
    </location>
    <ligand>
        <name>NAD(+)</name>
        <dbReference type="ChEBI" id="CHEBI:57540"/>
    </ligand>
</feature>
<dbReference type="GO" id="GO:0030488">
    <property type="term" value="P:tRNA methylation"/>
    <property type="evidence" value="ECO:0007669"/>
    <property type="project" value="TreeGrafter"/>
</dbReference>
<dbReference type="Gene3D" id="3.50.50.60">
    <property type="entry name" value="FAD/NAD(P)-binding domain"/>
    <property type="match status" value="2"/>
</dbReference>
<dbReference type="GO" id="GO:0002098">
    <property type="term" value="P:tRNA wobble uridine modification"/>
    <property type="evidence" value="ECO:0007669"/>
    <property type="project" value="InterPro"/>
</dbReference>
<dbReference type="Pfam" id="PF13932">
    <property type="entry name" value="SAM_GIDA_C"/>
    <property type="match status" value="1"/>
</dbReference>
<dbReference type="KEGG" id="ccah:DWG20_07090"/>
<keyword evidence="9 12" id="KW-0520">NAD</keyword>
<dbReference type="InterPro" id="IPR047001">
    <property type="entry name" value="MnmG_C_subdom"/>
</dbReference>
<sequence>MIYPTAFDVIVVGGGHAGTEAALASARMGRATLLLTHNIETLGQMSCNPSIGGIGKGHLVKEVDALGGAMALATDIGGIQFRTLNASKGPAVRATRAQADRVLYKAAIREMLENQANLMLFQQQVDDLIVEGDKVTGVITTIGITFKARSVVLTAGTFLSGKIHVGLENYTGGRAGDPAAVTLGARLRELALPIGRLKTGTPPRIDGKTIDFSVMEEQPGDTPEPVFSYRGSRALHPKQLPCWITHTNERTHEIIRSGFDRSPMFTGVIEGVGPRYCPSIEDKINRFADKDSHQIFLEPEGLTTHEFYPNGISTSLPFDIQLAAVRSIKGLENAHIMRPGYAIEYDYFDPRNLKSTFETKSIAGLFFAGQINGTTGYEEAAAQGLLAGLNAARFATGEDGWSPRRDEAYLGVLVDDLITKGVSEPYRMFTSRAEYRLQLREDNADLRLTEVGRAIGLIGDAQWDAFCRKRDAVEAEKARLKATWVHPSRLPADEALRVLGKAIEREYSLSDLLRRPDVSYEGLMTLPGAGEPVAEADVAEQVEIQVKYQGYIDRQNEEIARASSLEDVRLPGDIDYALVKGLSKEVQQKLNAQRPETLGQASRIQGITPAAVALLMVHLKRGFADAKKSA</sequence>
<dbReference type="PANTHER" id="PTHR11806:SF0">
    <property type="entry name" value="PROTEIN MTO1 HOMOLOG, MITOCHONDRIAL"/>
    <property type="match status" value="1"/>
</dbReference>
<dbReference type="GO" id="GO:0005829">
    <property type="term" value="C:cytosol"/>
    <property type="evidence" value="ECO:0007669"/>
    <property type="project" value="TreeGrafter"/>
</dbReference>
<dbReference type="HAMAP" id="MF_00129">
    <property type="entry name" value="MnmG_GidA"/>
    <property type="match status" value="1"/>
</dbReference>
<comment type="similarity">
    <text evidence="3 12">Belongs to the MnmG family.</text>
</comment>
<dbReference type="InterPro" id="IPR036188">
    <property type="entry name" value="FAD/NAD-bd_sf"/>
</dbReference>
<dbReference type="InterPro" id="IPR044920">
    <property type="entry name" value="MnmG_C_subdom_sf"/>
</dbReference>
<keyword evidence="6 12" id="KW-0285">Flavoprotein</keyword>
<comment type="caution">
    <text evidence="12">Lacks conserved residue(s) required for the propagation of feature annotation.</text>
</comment>
<dbReference type="InterPro" id="IPR020595">
    <property type="entry name" value="MnmG-rel_CS"/>
</dbReference>
<dbReference type="Pfam" id="PF01134">
    <property type="entry name" value="GIDA"/>
    <property type="match status" value="1"/>
</dbReference>
<dbReference type="PROSITE" id="PS01281">
    <property type="entry name" value="GIDA_2"/>
    <property type="match status" value="1"/>
</dbReference>
<keyword evidence="7 12" id="KW-0819">tRNA processing</keyword>
<dbReference type="NCBIfam" id="TIGR00136">
    <property type="entry name" value="mnmG_gidA"/>
    <property type="match status" value="1"/>
</dbReference>
<dbReference type="InterPro" id="IPR004416">
    <property type="entry name" value="MnmG"/>
</dbReference>
<dbReference type="GO" id="GO:0050660">
    <property type="term" value="F:flavin adenine dinucleotide binding"/>
    <property type="evidence" value="ECO:0007669"/>
    <property type="project" value="UniProtKB-UniRule"/>
</dbReference>
<dbReference type="EMBL" id="CP031337">
    <property type="protein sequence ID" value="AXK39210.1"/>
    <property type="molecule type" value="Genomic_DNA"/>
</dbReference>
<dbReference type="Proteomes" id="UP000254537">
    <property type="component" value="Chromosome"/>
</dbReference>
<keyword evidence="8 12" id="KW-0274">FAD</keyword>
<keyword evidence="5 12" id="KW-0963">Cytoplasm</keyword>
<feature type="domain" description="tRNA uridine 5-carboxymethylaminomethyl modification enzyme C-terminal subdomain" evidence="13">
    <location>
        <begin position="546"/>
        <end position="617"/>
    </location>
</feature>